<dbReference type="RefSeq" id="WP_085583881.1">
    <property type="nucleotide sequence ID" value="NZ_JFKA01000006.1"/>
</dbReference>
<dbReference type="PANTHER" id="PTHR42783:SF3">
    <property type="entry name" value="GLUTAMATE SYNTHASE [NADPH] SMALL CHAIN-RELATED"/>
    <property type="match status" value="1"/>
</dbReference>
<gene>
    <name evidence="3" type="ORF">TMES_14755</name>
</gene>
<dbReference type="SUPFAM" id="SSF46548">
    <property type="entry name" value="alpha-helical ferredoxin"/>
    <property type="match status" value="1"/>
</dbReference>
<evidence type="ECO:0000313" key="4">
    <source>
        <dbReference type="Proteomes" id="UP000193391"/>
    </source>
</evidence>
<dbReference type="Pfam" id="PF07992">
    <property type="entry name" value="Pyr_redox_2"/>
    <property type="match status" value="1"/>
</dbReference>
<evidence type="ECO:0000259" key="1">
    <source>
        <dbReference type="Pfam" id="PF07992"/>
    </source>
</evidence>
<name>A0A1Y2L0X2_9PROT</name>
<dbReference type="PANTHER" id="PTHR42783">
    <property type="entry name" value="GLUTAMATE SYNTHASE [NADPH] SMALL CHAIN"/>
    <property type="match status" value="1"/>
</dbReference>
<dbReference type="InterPro" id="IPR023753">
    <property type="entry name" value="FAD/NAD-binding_dom"/>
</dbReference>
<evidence type="ECO:0000259" key="2">
    <source>
        <dbReference type="Pfam" id="PF14691"/>
    </source>
</evidence>
<feature type="domain" description="Dihydroprymidine dehydrogenase" evidence="2">
    <location>
        <begin position="22"/>
        <end position="130"/>
    </location>
</feature>
<dbReference type="InterPro" id="IPR036188">
    <property type="entry name" value="FAD/NAD-bd_sf"/>
</dbReference>
<organism evidence="3 4">
    <name type="scientific">Thalassospira mesophila</name>
    <dbReference type="NCBI Taxonomy" id="1293891"/>
    <lineage>
        <taxon>Bacteria</taxon>
        <taxon>Pseudomonadati</taxon>
        <taxon>Pseudomonadota</taxon>
        <taxon>Alphaproteobacteria</taxon>
        <taxon>Rhodospirillales</taxon>
        <taxon>Thalassospiraceae</taxon>
        <taxon>Thalassospira</taxon>
    </lineage>
</organism>
<accession>A0A1Y2L0X2</accession>
<dbReference type="InterPro" id="IPR028261">
    <property type="entry name" value="DPD_II"/>
</dbReference>
<dbReference type="PRINTS" id="PR00368">
    <property type="entry name" value="FADPNR"/>
</dbReference>
<dbReference type="PRINTS" id="PR00469">
    <property type="entry name" value="PNDRDTASEII"/>
</dbReference>
<dbReference type="GO" id="GO:0016491">
    <property type="term" value="F:oxidoreductase activity"/>
    <property type="evidence" value="ECO:0007669"/>
    <property type="project" value="InterPro"/>
</dbReference>
<dbReference type="SUPFAM" id="SSF51971">
    <property type="entry name" value="Nucleotide-binding domain"/>
    <property type="match status" value="2"/>
</dbReference>
<sequence length="448" mass="47115">MTTQQAKPALQTGQMSAVAIDDNFNDLHPAFSTLQAMAESNRCLYCYDAPCVTACPTSIDIPSFIRKISTQNPDGAAKTILSANIMGGTCARACPTEVLCEQACVRNVAEDEAVEIGSLQRYAVDHLMARNLPHPFKRAAVTGKKIAVVGAGPAGLSCAHRAAMLGHDVTVFEAKAKPGGLNEYGLAAYKMTNDFAQREVEFLLGIGGIEIEYGKVLGRDVTLGALRDQFDAVFVGVGLGATNNLGLPGEEAGGVDDAIGFIENLRQSVDKSAMPVGKSVVVIGGGNTAIDAAVQAKRLGAEDVTLVYRRGPQNMSATEFEQELAKINGVIVRYWAKPVAIKANGRLMGMVFEKTALDASGKLVGTGETFEIKTDQVLKAIGQKIKTDDLAGMEITGGKIVVDDKYQTTAAGIFAGGDCIKSGEDLTVQSVEDGKCAAIAIDAFLKTA</sequence>
<reference evidence="3 4" key="1">
    <citation type="submission" date="2014-03" db="EMBL/GenBank/DDBJ databases">
        <title>The draft genome sequence of Thalassospira mesophila JCM 18969.</title>
        <authorList>
            <person name="Lai Q."/>
            <person name="Shao Z."/>
        </authorList>
    </citation>
    <scope>NUCLEOTIDE SEQUENCE [LARGE SCALE GENOMIC DNA]</scope>
    <source>
        <strain evidence="3 4">JCM 18969</strain>
    </source>
</reference>
<dbReference type="Proteomes" id="UP000193391">
    <property type="component" value="Unassembled WGS sequence"/>
</dbReference>
<proteinExistence type="predicted"/>
<protein>
    <submittedName>
        <fullName evidence="3">Dihydropyrimidine dehydrogenase</fullName>
    </submittedName>
</protein>
<feature type="domain" description="FAD/NAD(P)-binding" evidence="1">
    <location>
        <begin position="145"/>
        <end position="434"/>
    </location>
</feature>
<dbReference type="EMBL" id="JFKA01000006">
    <property type="protein sequence ID" value="OSQ37457.1"/>
    <property type="molecule type" value="Genomic_DNA"/>
</dbReference>
<dbReference type="AlphaFoldDB" id="A0A1Y2L0X2"/>
<dbReference type="Gene3D" id="1.10.1060.10">
    <property type="entry name" value="Alpha-helical ferredoxin"/>
    <property type="match status" value="1"/>
</dbReference>
<comment type="caution">
    <text evidence="3">The sequence shown here is derived from an EMBL/GenBank/DDBJ whole genome shotgun (WGS) entry which is preliminary data.</text>
</comment>
<keyword evidence="4" id="KW-1185">Reference proteome</keyword>
<dbReference type="Pfam" id="PF14691">
    <property type="entry name" value="Fer4_20"/>
    <property type="match status" value="1"/>
</dbReference>
<dbReference type="InterPro" id="IPR009051">
    <property type="entry name" value="Helical_ferredxn"/>
</dbReference>
<dbReference type="STRING" id="1293891.TMES_14755"/>
<dbReference type="OrthoDB" id="9803192at2"/>
<dbReference type="GO" id="GO:0051536">
    <property type="term" value="F:iron-sulfur cluster binding"/>
    <property type="evidence" value="ECO:0007669"/>
    <property type="project" value="InterPro"/>
</dbReference>
<evidence type="ECO:0000313" key="3">
    <source>
        <dbReference type="EMBL" id="OSQ37457.1"/>
    </source>
</evidence>
<dbReference type="Gene3D" id="3.50.50.60">
    <property type="entry name" value="FAD/NAD(P)-binding domain"/>
    <property type="match status" value="2"/>
</dbReference>